<accession>A0A3P7IZA6</accession>
<dbReference type="Proteomes" id="UP000270094">
    <property type="component" value="Unassembled WGS sequence"/>
</dbReference>
<proteinExistence type="predicted"/>
<dbReference type="Gene3D" id="3.40.50.1240">
    <property type="entry name" value="Phosphoglycerate mutase-like"/>
    <property type="match status" value="1"/>
</dbReference>
<gene>
    <name evidence="1" type="ORF">SVUK_LOCUS6022</name>
</gene>
<dbReference type="OrthoDB" id="258392at2759"/>
<name>A0A3P7IZA6_STRVU</name>
<dbReference type="AlphaFoldDB" id="A0A3P7IZA6"/>
<sequence length="160" mass="18449">MKSFAARETYSFIVGVNDYHDVGLLKVKQGYFMYTVKEVLWDYWKDFVRKKKIRRKFTAYSTQDWLVLAYLHALGCGPSALGTTVPKYNGMVIIELYEGSKKPFVKVYYKDNTMEVPKDITKSVRTCAHVPCHLIEFDLGPKSYLTKNLQEAEQACHGLS</sequence>
<reference evidence="1 2" key="1">
    <citation type="submission" date="2018-11" db="EMBL/GenBank/DDBJ databases">
        <authorList>
            <consortium name="Pathogen Informatics"/>
        </authorList>
    </citation>
    <scope>NUCLEOTIDE SEQUENCE [LARGE SCALE GENOMIC DNA]</scope>
</reference>
<keyword evidence="2" id="KW-1185">Reference proteome</keyword>
<dbReference type="SUPFAM" id="SSF53254">
    <property type="entry name" value="Phosphoglycerate mutase-like"/>
    <property type="match status" value="1"/>
</dbReference>
<protein>
    <submittedName>
        <fullName evidence="1">Uncharacterized protein</fullName>
    </submittedName>
</protein>
<dbReference type="InterPro" id="IPR029033">
    <property type="entry name" value="His_PPase_superfam"/>
</dbReference>
<evidence type="ECO:0000313" key="1">
    <source>
        <dbReference type="EMBL" id="VDM71024.1"/>
    </source>
</evidence>
<organism evidence="1 2">
    <name type="scientific">Strongylus vulgaris</name>
    <name type="common">Blood worm</name>
    <dbReference type="NCBI Taxonomy" id="40348"/>
    <lineage>
        <taxon>Eukaryota</taxon>
        <taxon>Metazoa</taxon>
        <taxon>Ecdysozoa</taxon>
        <taxon>Nematoda</taxon>
        <taxon>Chromadorea</taxon>
        <taxon>Rhabditida</taxon>
        <taxon>Rhabditina</taxon>
        <taxon>Rhabditomorpha</taxon>
        <taxon>Strongyloidea</taxon>
        <taxon>Strongylidae</taxon>
        <taxon>Strongylus</taxon>
    </lineage>
</organism>
<dbReference type="EMBL" id="UYYB01018560">
    <property type="protein sequence ID" value="VDM71024.1"/>
    <property type="molecule type" value="Genomic_DNA"/>
</dbReference>
<dbReference type="GO" id="GO:0016791">
    <property type="term" value="F:phosphatase activity"/>
    <property type="evidence" value="ECO:0007669"/>
    <property type="project" value="UniProtKB-ARBA"/>
</dbReference>
<evidence type="ECO:0000313" key="2">
    <source>
        <dbReference type="Proteomes" id="UP000270094"/>
    </source>
</evidence>